<name>A0ABT9VPJ9_9BACI</name>
<feature type="region of interest" description="Disordered" evidence="1">
    <location>
        <begin position="47"/>
        <end position="76"/>
    </location>
</feature>
<comment type="caution">
    <text evidence="2">The sequence shown here is derived from an EMBL/GenBank/DDBJ whole genome shotgun (WGS) entry which is preliminary data.</text>
</comment>
<reference evidence="2 3" key="1">
    <citation type="submission" date="2023-07" db="EMBL/GenBank/DDBJ databases">
        <title>Genomic Encyclopedia of Type Strains, Phase IV (KMG-IV): sequencing the most valuable type-strain genomes for metagenomic binning, comparative biology and taxonomic classification.</title>
        <authorList>
            <person name="Goeker M."/>
        </authorList>
    </citation>
    <scope>NUCLEOTIDE SEQUENCE [LARGE SCALE GENOMIC DNA]</scope>
    <source>
        <strain evidence="2 3">DSM 19092</strain>
    </source>
</reference>
<dbReference type="EMBL" id="JAUSTR010000008">
    <property type="protein sequence ID" value="MDQ0162907.1"/>
    <property type="molecule type" value="Genomic_DNA"/>
</dbReference>
<evidence type="ECO:0000256" key="1">
    <source>
        <dbReference type="SAM" id="MobiDB-lite"/>
    </source>
</evidence>
<gene>
    <name evidence="2" type="ORF">J2S06_001984</name>
</gene>
<dbReference type="Proteomes" id="UP001225646">
    <property type="component" value="Unassembled WGS sequence"/>
</dbReference>
<dbReference type="RefSeq" id="WP_419152169.1">
    <property type="nucleotide sequence ID" value="NZ_JAUSTR010000008.1"/>
</dbReference>
<keyword evidence="3" id="KW-1185">Reference proteome</keyword>
<feature type="region of interest" description="Disordered" evidence="1">
    <location>
        <begin position="1"/>
        <end position="21"/>
    </location>
</feature>
<accession>A0ABT9VPJ9</accession>
<protein>
    <submittedName>
        <fullName evidence="2">Uncharacterized protein</fullName>
    </submittedName>
</protein>
<evidence type="ECO:0000313" key="2">
    <source>
        <dbReference type="EMBL" id="MDQ0162907.1"/>
    </source>
</evidence>
<sequence length="76" mass="9217">MAEKDMHHQERSFHPDGRYEGIIDDSAIKQKTEMGVKIDLKHKRFKKKNPYHLSNHQRKEMERFEQLMEGHKKNLT</sequence>
<proteinExistence type="predicted"/>
<evidence type="ECO:0000313" key="3">
    <source>
        <dbReference type="Proteomes" id="UP001225646"/>
    </source>
</evidence>
<organism evidence="2 3">
    <name type="scientific">Aeribacillus alveayuensis</name>
    <dbReference type="NCBI Taxonomy" id="279215"/>
    <lineage>
        <taxon>Bacteria</taxon>
        <taxon>Bacillati</taxon>
        <taxon>Bacillota</taxon>
        <taxon>Bacilli</taxon>
        <taxon>Bacillales</taxon>
        <taxon>Bacillaceae</taxon>
        <taxon>Aeribacillus</taxon>
    </lineage>
</organism>
<feature type="compositionally biased region" description="Basic and acidic residues" evidence="1">
    <location>
        <begin position="57"/>
        <end position="76"/>
    </location>
</feature>